<gene>
    <name evidence="1" type="ORF">FPZ11_11480</name>
</gene>
<accession>A0A5B8M3C3</accession>
<keyword evidence="2" id="KW-1185">Reference proteome</keyword>
<proteinExistence type="predicted"/>
<sequence>MATRRWRTLPEGRVSRLVVFDLSSGERTVVHENADAVFEAPNWVASPLWPGAGGAGDEWLVFNQDGLIYRVPVTGGEVQLVPTGDIDSSNNDHVLSPDGRYLYISAEDKHIHQVSLVDGVTRRVTHEHERPFNHYLHGISPDGRILSYIGLEPLGDVPGPGVPALTNVFTIGIDGADDTQLTFSDKPHDGAEFGPSGEWIHFNSERASERPGHAQLFRCRADGTGVQQLTFDDRVNWFPHVAPGGGDLVYVSFEPGVLGHPENHDVLIRRIDADGGEPTDLVALFGGQGTMNVASWSPGGTRFAYVEYPLKD</sequence>
<dbReference type="Gene3D" id="2.120.10.30">
    <property type="entry name" value="TolB, C-terminal domain"/>
    <property type="match status" value="1"/>
</dbReference>
<evidence type="ECO:0000313" key="1">
    <source>
        <dbReference type="EMBL" id="QDZ15298.1"/>
    </source>
</evidence>
<evidence type="ECO:0000313" key="2">
    <source>
        <dbReference type="Proteomes" id="UP000320216"/>
    </source>
</evidence>
<dbReference type="AlphaFoldDB" id="A0A5B8M3C3"/>
<organism evidence="1 2">
    <name type="scientific">Humibacter ginsenosidimutans</name>
    <dbReference type="NCBI Taxonomy" id="2599293"/>
    <lineage>
        <taxon>Bacteria</taxon>
        <taxon>Bacillati</taxon>
        <taxon>Actinomycetota</taxon>
        <taxon>Actinomycetes</taxon>
        <taxon>Micrococcales</taxon>
        <taxon>Microbacteriaceae</taxon>
        <taxon>Humibacter</taxon>
    </lineage>
</organism>
<dbReference type="PANTHER" id="PTHR36842">
    <property type="entry name" value="PROTEIN TOLB HOMOLOG"/>
    <property type="match status" value="1"/>
</dbReference>
<protein>
    <submittedName>
        <fullName evidence="1">Biopolymer transporter Tol</fullName>
    </submittedName>
</protein>
<dbReference type="RefSeq" id="WP_146321039.1">
    <property type="nucleotide sequence ID" value="NZ_CP042305.1"/>
</dbReference>
<dbReference type="InterPro" id="IPR011042">
    <property type="entry name" value="6-blade_b-propeller_TolB-like"/>
</dbReference>
<dbReference type="SUPFAM" id="SSF82171">
    <property type="entry name" value="DPP6 N-terminal domain-like"/>
    <property type="match status" value="1"/>
</dbReference>
<dbReference type="KEGG" id="huw:FPZ11_11480"/>
<name>A0A5B8M3C3_9MICO</name>
<reference evidence="1 2" key="1">
    <citation type="submission" date="2019-07" db="EMBL/GenBank/DDBJ databases">
        <title>Full genome sequence of Humibacter sp. WJ7-1.</title>
        <authorList>
            <person name="Im W.-T."/>
        </authorList>
    </citation>
    <scope>NUCLEOTIDE SEQUENCE [LARGE SCALE GENOMIC DNA]</scope>
    <source>
        <strain evidence="1 2">WJ7-1</strain>
    </source>
</reference>
<dbReference type="EMBL" id="CP042305">
    <property type="protein sequence ID" value="QDZ15298.1"/>
    <property type="molecule type" value="Genomic_DNA"/>
</dbReference>
<dbReference type="Proteomes" id="UP000320216">
    <property type="component" value="Chromosome"/>
</dbReference>
<dbReference type="OrthoDB" id="262125at2"/>
<dbReference type="PANTHER" id="PTHR36842:SF1">
    <property type="entry name" value="PROTEIN TOLB"/>
    <property type="match status" value="1"/>
</dbReference>